<feature type="domain" description="Retrotransposon Copia-like N-terminal" evidence="2">
    <location>
        <begin position="204"/>
        <end position="246"/>
    </location>
</feature>
<feature type="region of interest" description="Disordered" evidence="1">
    <location>
        <begin position="59"/>
        <end position="116"/>
    </location>
</feature>
<keyword evidence="4" id="KW-1185">Reference proteome</keyword>
<dbReference type="Proteomes" id="UP000585474">
    <property type="component" value="Unassembled WGS sequence"/>
</dbReference>
<evidence type="ECO:0000313" key="4">
    <source>
        <dbReference type="Proteomes" id="UP000585474"/>
    </source>
</evidence>
<organism evidence="3 4">
    <name type="scientific">Actinidia rufa</name>
    <dbReference type="NCBI Taxonomy" id="165716"/>
    <lineage>
        <taxon>Eukaryota</taxon>
        <taxon>Viridiplantae</taxon>
        <taxon>Streptophyta</taxon>
        <taxon>Embryophyta</taxon>
        <taxon>Tracheophyta</taxon>
        <taxon>Spermatophyta</taxon>
        <taxon>Magnoliopsida</taxon>
        <taxon>eudicotyledons</taxon>
        <taxon>Gunneridae</taxon>
        <taxon>Pentapetalae</taxon>
        <taxon>asterids</taxon>
        <taxon>Ericales</taxon>
        <taxon>Actinidiaceae</taxon>
        <taxon>Actinidia</taxon>
    </lineage>
</organism>
<protein>
    <recommendedName>
        <fullName evidence="2">Retrotransposon Copia-like N-terminal domain-containing protein</fullName>
    </recommendedName>
</protein>
<reference evidence="3 4" key="1">
    <citation type="submission" date="2019-07" db="EMBL/GenBank/DDBJ databases">
        <title>De Novo Assembly of kiwifruit Actinidia rufa.</title>
        <authorList>
            <person name="Sugita-Konishi S."/>
            <person name="Sato K."/>
            <person name="Mori E."/>
            <person name="Abe Y."/>
            <person name="Kisaki G."/>
            <person name="Hamano K."/>
            <person name="Suezawa K."/>
            <person name="Otani M."/>
            <person name="Fukuda T."/>
            <person name="Manabe T."/>
            <person name="Gomi K."/>
            <person name="Tabuchi M."/>
            <person name="Akimitsu K."/>
            <person name="Kataoka I."/>
        </authorList>
    </citation>
    <scope>NUCLEOTIDE SEQUENCE [LARGE SCALE GENOMIC DNA]</scope>
    <source>
        <strain evidence="4">cv. Fuchu</strain>
    </source>
</reference>
<name>A0A7J0GK41_9ERIC</name>
<proteinExistence type="predicted"/>
<feature type="compositionally biased region" description="Low complexity" evidence="1">
    <location>
        <begin position="76"/>
        <end position="113"/>
    </location>
</feature>
<dbReference type="OrthoDB" id="1282216at2759"/>
<dbReference type="Pfam" id="PF14244">
    <property type="entry name" value="Retrotran_gag_3"/>
    <property type="match status" value="1"/>
</dbReference>
<evidence type="ECO:0000259" key="2">
    <source>
        <dbReference type="Pfam" id="PF14244"/>
    </source>
</evidence>
<evidence type="ECO:0000256" key="1">
    <source>
        <dbReference type="SAM" id="MobiDB-lite"/>
    </source>
</evidence>
<dbReference type="AlphaFoldDB" id="A0A7J0GK41"/>
<gene>
    <name evidence="3" type="ORF">Acr_22g0005710</name>
</gene>
<evidence type="ECO:0000313" key="3">
    <source>
        <dbReference type="EMBL" id="GFZ11173.1"/>
    </source>
</evidence>
<accession>A0A7J0GK41</accession>
<dbReference type="EMBL" id="BJWL01000022">
    <property type="protein sequence ID" value="GFZ11173.1"/>
    <property type="molecule type" value="Genomic_DNA"/>
</dbReference>
<sequence>MHNTVLCPWSQQYPPQNQYFASMFQGHKMSHIILALNLPLQAAQTLNPTATTFSLLRSLGQPPAQPLDSHQPPVQPCATRQPPTQPPAQASVAAPTAPTSLQTATTPALQTASVQPLPAQPPSSLCAASVHSRQQPLCSPCAAQPPLPTAPAPARCSLALHSRPTGNHTQLTLCRLVHLHPSPRGCPNSYGPEPSSVSLSHSQPTQRITSVLLNGKNFHAWSRSFQLYPSRKRKTRWILGKKSKPAEAPTALLGLVFEEDFWQGYERDGLYYFGDPLPSHDPIPPRPLPILEPPSSPSTPYGSLPRSPLRIPVPALRIPCQYLLRSQAWSSIEQLKQVMRHMAEWLEIDEVDSSKSRST</sequence>
<dbReference type="InterPro" id="IPR029472">
    <property type="entry name" value="Copia-like_N"/>
</dbReference>
<comment type="caution">
    <text evidence="3">The sequence shown here is derived from an EMBL/GenBank/DDBJ whole genome shotgun (WGS) entry which is preliminary data.</text>
</comment>